<keyword evidence="4" id="KW-0732">Signal</keyword>
<evidence type="ECO:0000256" key="6">
    <source>
        <dbReference type="SAM" id="MobiDB-lite"/>
    </source>
</evidence>
<dbReference type="InterPro" id="IPR021116">
    <property type="entry name" value="Calcitonin/adrenomedullin"/>
</dbReference>
<dbReference type="GO" id="GO:0005179">
    <property type="term" value="F:hormone activity"/>
    <property type="evidence" value="ECO:0007669"/>
    <property type="project" value="InterPro"/>
</dbReference>
<dbReference type="Proteomes" id="UP000593565">
    <property type="component" value="Unassembled WGS sequence"/>
</dbReference>
<evidence type="ECO:0000313" key="7">
    <source>
        <dbReference type="EMBL" id="KAF4079792.1"/>
    </source>
</evidence>
<keyword evidence="3" id="KW-0964">Secreted</keyword>
<keyword evidence="8" id="KW-1185">Reference proteome</keyword>
<dbReference type="PANTHER" id="PTHR23414:SF2">
    <property type="entry name" value="PROTEIN ADM2"/>
    <property type="match status" value="1"/>
</dbReference>
<organism evidence="7 8">
    <name type="scientific">Ameiurus melas</name>
    <name type="common">Black bullhead</name>
    <name type="synonym">Silurus melas</name>
    <dbReference type="NCBI Taxonomy" id="219545"/>
    <lineage>
        <taxon>Eukaryota</taxon>
        <taxon>Metazoa</taxon>
        <taxon>Chordata</taxon>
        <taxon>Craniata</taxon>
        <taxon>Vertebrata</taxon>
        <taxon>Euteleostomi</taxon>
        <taxon>Actinopterygii</taxon>
        <taxon>Neopterygii</taxon>
        <taxon>Teleostei</taxon>
        <taxon>Ostariophysi</taxon>
        <taxon>Siluriformes</taxon>
        <taxon>Ictaluridae</taxon>
        <taxon>Ameiurus</taxon>
    </lineage>
</organism>
<dbReference type="GO" id="GO:0005576">
    <property type="term" value="C:extracellular region"/>
    <property type="evidence" value="ECO:0007669"/>
    <property type="project" value="UniProtKB-SubCell"/>
</dbReference>
<dbReference type="PANTHER" id="PTHR23414">
    <property type="entry name" value="ADRENOMEDULLIN, ADM"/>
    <property type="match status" value="1"/>
</dbReference>
<dbReference type="GO" id="GO:0003073">
    <property type="term" value="P:regulation of systemic arterial blood pressure"/>
    <property type="evidence" value="ECO:0007669"/>
    <property type="project" value="TreeGrafter"/>
</dbReference>
<gene>
    <name evidence="7" type="ORF">AMELA_G00182370</name>
</gene>
<protein>
    <submittedName>
        <fullName evidence="7">Uncharacterized protein</fullName>
    </submittedName>
</protein>
<name>A0A7J6AAA8_AMEME</name>
<keyword evidence="5" id="KW-1015">Disulfide bond</keyword>
<comment type="similarity">
    <text evidence="2">Belongs to the adrenomedullin family.</text>
</comment>
<reference evidence="7 8" key="1">
    <citation type="submission" date="2020-02" db="EMBL/GenBank/DDBJ databases">
        <title>A chromosome-scale genome assembly of the black bullhead catfish (Ameiurus melas).</title>
        <authorList>
            <person name="Wen M."/>
            <person name="Zham M."/>
            <person name="Cabau C."/>
            <person name="Klopp C."/>
            <person name="Donnadieu C."/>
            <person name="Roques C."/>
            <person name="Bouchez O."/>
            <person name="Lampietro C."/>
            <person name="Jouanno E."/>
            <person name="Herpin A."/>
            <person name="Louis A."/>
            <person name="Berthelot C."/>
            <person name="Parey E."/>
            <person name="Roest-Crollius H."/>
            <person name="Braasch I."/>
            <person name="Postlethwait J."/>
            <person name="Robinson-Rechavi M."/>
            <person name="Echchiki A."/>
            <person name="Begum T."/>
            <person name="Montfort J."/>
            <person name="Schartl M."/>
            <person name="Bobe J."/>
            <person name="Guiguen Y."/>
        </authorList>
    </citation>
    <scope>NUCLEOTIDE SEQUENCE [LARGE SCALE GENOMIC DNA]</scope>
    <source>
        <strain evidence="7">M_S1</strain>
        <tissue evidence="7">Blood</tissue>
    </source>
</reference>
<feature type="compositionally biased region" description="Polar residues" evidence="6">
    <location>
        <begin position="108"/>
        <end position="131"/>
    </location>
</feature>
<accession>A0A7J6AAA8</accession>
<dbReference type="GO" id="GO:0010460">
    <property type="term" value="P:positive regulation of heart rate"/>
    <property type="evidence" value="ECO:0007669"/>
    <property type="project" value="TreeGrafter"/>
</dbReference>
<proteinExistence type="inferred from homology"/>
<evidence type="ECO:0000256" key="4">
    <source>
        <dbReference type="ARBA" id="ARBA00022729"/>
    </source>
</evidence>
<comment type="caution">
    <text evidence="7">The sequence shown here is derived from an EMBL/GenBank/DDBJ whole genome shotgun (WGS) entry which is preliminary data.</text>
</comment>
<feature type="region of interest" description="Disordered" evidence="6">
    <location>
        <begin position="103"/>
        <end position="136"/>
    </location>
</feature>
<dbReference type="AlphaFoldDB" id="A0A7J6AAA8"/>
<dbReference type="Pfam" id="PF00214">
    <property type="entry name" value="Calc_CGRP_IAPP"/>
    <property type="match status" value="1"/>
</dbReference>
<evidence type="ECO:0000256" key="1">
    <source>
        <dbReference type="ARBA" id="ARBA00004613"/>
    </source>
</evidence>
<dbReference type="EMBL" id="JAAGNN010000015">
    <property type="protein sequence ID" value="KAF4079792.1"/>
    <property type="molecule type" value="Genomic_DNA"/>
</dbReference>
<comment type="subcellular location">
    <subcellularLocation>
        <location evidence="1">Secreted</location>
    </subcellularLocation>
</comment>
<sequence length="193" mass="21131">MCNTRNKTQGVQIQSKAFSGRIFIFRNISGVPSNFVQVVVCPSPGLHALPLGDRLDFKKILHRLREGSAVFPDSDSSSDNPTNAPAVPLDRTSLWRALLCKNPPPLSKESTSADKPTANSVGRGTESNQRSSRGRRNAYVRGHHHQHGQLMRVGCVLGTCQAQKLSHRLYQLVGQTGREDSAPINPNNPHSYG</sequence>
<evidence type="ECO:0000313" key="8">
    <source>
        <dbReference type="Proteomes" id="UP000593565"/>
    </source>
</evidence>
<evidence type="ECO:0000256" key="5">
    <source>
        <dbReference type="ARBA" id="ARBA00023157"/>
    </source>
</evidence>
<evidence type="ECO:0000256" key="3">
    <source>
        <dbReference type="ARBA" id="ARBA00022525"/>
    </source>
</evidence>
<dbReference type="InterPro" id="IPR051665">
    <property type="entry name" value="Adrenomedullin-reg_peptide"/>
</dbReference>
<evidence type="ECO:0000256" key="2">
    <source>
        <dbReference type="ARBA" id="ARBA00010575"/>
    </source>
</evidence>
<dbReference type="GO" id="GO:0007189">
    <property type="term" value="P:adenylate cyclase-activating G protein-coupled receptor signaling pathway"/>
    <property type="evidence" value="ECO:0007669"/>
    <property type="project" value="TreeGrafter"/>
</dbReference>